<sequence length="492" mass="54693">MAERSSFVVVANRLPVDEVTGPDGEKQWRTSPGGLVTALHPVLTEHGGTWIGWAGGTGEAPEPFELEGINIHPVPLSAEELERYYEGQSNATIWPLYHDAVETPVYKRRWREAYRLVNQRFAEAAAEVAEDGATVWVQDYQLQLVPAMLRELRPDLKIGFFLHIPFPPIELFMQMPFRAEVLRGLLGADLVGFQQRLAAQNFVRLARHLLGLRYEGQSIQVDGRKVKAGAFPISIDTREMERMAADPTVQARAKQIRAELGDPETVILGVDRLDYTKGIELRLKAFRELLADGKLKVGDAVMVQVATPSRERVEHYQTLRVKVEREVGRINGEFARVGVPAVHYLHQSYSRQELAAMYVAADVMMVTPLRDGMNLVAKEYVACRGDTGGALVLSEFAGAAAELRQAFLCNPHDPDGVKDALLRAVAAEPAELKRRMRVMQRHLRQHDVAEWARTFLDELAAAADLDVQAAALEEKAAAPEEKAPGEKASVES</sequence>
<name>A0A919WAW1_9ACTN</name>
<dbReference type="GO" id="GO:0005992">
    <property type="term" value="P:trehalose biosynthetic process"/>
    <property type="evidence" value="ECO:0007669"/>
    <property type="project" value="InterPro"/>
</dbReference>
<dbReference type="Gene3D" id="3.40.50.2000">
    <property type="entry name" value="Glycogen Phosphorylase B"/>
    <property type="match status" value="2"/>
</dbReference>
<dbReference type="CDD" id="cd03788">
    <property type="entry name" value="GT20_TPS"/>
    <property type="match status" value="1"/>
</dbReference>
<keyword evidence="3" id="KW-1185">Reference proteome</keyword>
<dbReference type="RefSeq" id="WP_246608069.1">
    <property type="nucleotide sequence ID" value="NZ_BOQN01000129.1"/>
</dbReference>
<dbReference type="PANTHER" id="PTHR10788:SF106">
    <property type="entry name" value="BCDNA.GH08860"/>
    <property type="match status" value="1"/>
</dbReference>
<proteinExistence type="inferred from homology"/>
<dbReference type="Pfam" id="PF00982">
    <property type="entry name" value="Glyco_transf_20"/>
    <property type="match status" value="1"/>
</dbReference>
<dbReference type="Proteomes" id="UP000677082">
    <property type="component" value="Unassembled WGS sequence"/>
</dbReference>
<protein>
    <submittedName>
        <fullName evidence="2">Trehalose-6-phosphate synthase</fullName>
    </submittedName>
</protein>
<dbReference type="GO" id="GO:0003825">
    <property type="term" value="F:alpha,alpha-trehalose-phosphate synthase (UDP-forming) activity"/>
    <property type="evidence" value="ECO:0007669"/>
    <property type="project" value="TreeGrafter"/>
</dbReference>
<comment type="caution">
    <text evidence="2">The sequence shown here is derived from an EMBL/GenBank/DDBJ whole genome shotgun (WGS) entry which is preliminary data.</text>
</comment>
<dbReference type="PANTHER" id="PTHR10788">
    <property type="entry name" value="TREHALOSE-6-PHOSPHATE SYNTHASE"/>
    <property type="match status" value="1"/>
</dbReference>
<gene>
    <name evidence="2" type="primary">otsA_2</name>
    <name evidence="2" type="ORF">Ato02nite_086370</name>
</gene>
<dbReference type="AlphaFoldDB" id="A0A919WAW1"/>
<reference evidence="2 3" key="1">
    <citation type="submission" date="2021-03" db="EMBL/GenBank/DDBJ databases">
        <title>Whole genome shotgun sequence of Actinoplanes toevensis NBRC 105298.</title>
        <authorList>
            <person name="Komaki H."/>
            <person name="Tamura T."/>
        </authorList>
    </citation>
    <scope>NUCLEOTIDE SEQUENCE [LARGE SCALE GENOMIC DNA]</scope>
    <source>
        <strain evidence="2 3">NBRC 105298</strain>
    </source>
</reference>
<dbReference type="SUPFAM" id="SSF53756">
    <property type="entry name" value="UDP-Glycosyltransferase/glycogen phosphorylase"/>
    <property type="match status" value="1"/>
</dbReference>
<evidence type="ECO:0000313" key="3">
    <source>
        <dbReference type="Proteomes" id="UP000677082"/>
    </source>
</evidence>
<evidence type="ECO:0000256" key="1">
    <source>
        <dbReference type="ARBA" id="ARBA00008799"/>
    </source>
</evidence>
<dbReference type="InterPro" id="IPR001830">
    <property type="entry name" value="Glyco_trans_20"/>
</dbReference>
<comment type="similarity">
    <text evidence="1">Belongs to the glycosyltransferase 20 family.</text>
</comment>
<evidence type="ECO:0000313" key="2">
    <source>
        <dbReference type="EMBL" id="GIM96844.1"/>
    </source>
</evidence>
<dbReference type="EMBL" id="BOQN01000129">
    <property type="protein sequence ID" value="GIM96844.1"/>
    <property type="molecule type" value="Genomic_DNA"/>
</dbReference>
<accession>A0A919WAW1</accession>
<organism evidence="2 3">
    <name type="scientific">Paractinoplanes toevensis</name>
    <dbReference type="NCBI Taxonomy" id="571911"/>
    <lineage>
        <taxon>Bacteria</taxon>
        <taxon>Bacillati</taxon>
        <taxon>Actinomycetota</taxon>
        <taxon>Actinomycetes</taxon>
        <taxon>Micromonosporales</taxon>
        <taxon>Micromonosporaceae</taxon>
        <taxon>Paractinoplanes</taxon>
    </lineage>
</organism>